<protein>
    <recommendedName>
        <fullName evidence="3">Sel1 repeat family protein</fullName>
    </recommendedName>
</protein>
<dbReference type="PANTHER" id="PTHR11102:SF160">
    <property type="entry name" value="ERAD-ASSOCIATED E3 UBIQUITIN-PROTEIN LIGASE COMPONENT HRD3"/>
    <property type="match status" value="1"/>
</dbReference>
<organism evidence="1 2">
    <name type="scientific">Erythrobacter neustonensis</name>
    <dbReference type="NCBI Taxonomy" id="1112"/>
    <lineage>
        <taxon>Bacteria</taxon>
        <taxon>Pseudomonadati</taxon>
        <taxon>Pseudomonadota</taxon>
        <taxon>Alphaproteobacteria</taxon>
        <taxon>Sphingomonadales</taxon>
        <taxon>Erythrobacteraceae</taxon>
        <taxon>Erythrobacter/Porphyrobacter group</taxon>
        <taxon>Erythrobacter</taxon>
    </lineage>
</organism>
<dbReference type="EMBL" id="CP016033">
    <property type="protein sequence ID" value="ANK11872.1"/>
    <property type="molecule type" value="Genomic_DNA"/>
</dbReference>
<gene>
    <name evidence="1" type="ORF">A9D12_01725</name>
</gene>
<dbReference type="SUPFAM" id="SSF81901">
    <property type="entry name" value="HCP-like"/>
    <property type="match status" value="1"/>
</dbReference>
<dbReference type="Proteomes" id="UP000078263">
    <property type="component" value="Chromosome"/>
</dbReference>
<dbReference type="SMART" id="SM00671">
    <property type="entry name" value="SEL1"/>
    <property type="match status" value="2"/>
</dbReference>
<proteinExistence type="predicted"/>
<dbReference type="AlphaFoldDB" id="A0A192D1P9"/>
<dbReference type="Gene3D" id="1.25.40.10">
    <property type="entry name" value="Tetratricopeptide repeat domain"/>
    <property type="match status" value="1"/>
</dbReference>
<name>A0A192D1P9_9SPHN</name>
<dbReference type="Pfam" id="PF08238">
    <property type="entry name" value="Sel1"/>
    <property type="match status" value="3"/>
</dbReference>
<dbReference type="PANTHER" id="PTHR11102">
    <property type="entry name" value="SEL-1-LIKE PROTEIN"/>
    <property type="match status" value="1"/>
</dbReference>
<dbReference type="OrthoDB" id="8235393at2"/>
<sequence>MSVWCSALRGGYRDLSGLILSSQAALGLLACAHAYDIARKENPLDPRLREHAAILARQVDDFGHAGSESDPSGSSLADGWATMVTQCDTQFRQPFGEVSDWLAHGAGYANPSPDPAALEWNRKAAAAGSAEGLWRVGHAYRYAGSGVTPDREEAHRWFRMAAARGHPDAALQLYQDLYPDDAPGAASADAIALLDLALAGRLPDAAYQMALAIFLGVRGNGDPVLAAAWMHIAAREGSELGIDSLPNVLEPLNSAQREAALVLSRTLQK</sequence>
<dbReference type="InterPro" id="IPR011990">
    <property type="entry name" value="TPR-like_helical_dom_sf"/>
</dbReference>
<evidence type="ECO:0008006" key="3">
    <source>
        <dbReference type="Google" id="ProtNLM"/>
    </source>
</evidence>
<accession>A0A192D1P9</accession>
<evidence type="ECO:0000313" key="2">
    <source>
        <dbReference type="Proteomes" id="UP000078263"/>
    </source>
</evidence>
<keyword evidence="2" id="KW-1185">Reference proteome</keyword>
<dbReference type="InterPro" id="IPR006597">
    <property type="entry name" value="Sel1-like"/>
</dbReference>
<reference evidence="1 2" key="1">
    <citation type="submission" date="2016-05" db="EMBL/GenBank/DDBJ databases">
        <title>Compelete Genome Sequence of Bacteriochlorophyll-Synthesizing Bacterium Porphyrobacter neustonensis DSM 9434.</title>
        <authorList>
            <person name="Shi X.-L."/>
            <person name="Wu Y.-H."/>
            <person name="Cheng H."/>
            <person name="Xu L."/>
            <person name="Zhang X.-Q."/>
            <person name="Wang C.-S."/>
            <person name="Xu X.-W."/>
        </authorList>
    </citation>
    <scope>NUCLEOTIDE SEQUENCE [LARGE SCALE GENOMIC DNA]</scope>
    <source>
        <strain evidence="1 2">DSM 9434</strain>
    </source>
</reference>
<evidence type="ECO:0000313" key="1">
    <source>
        <dbReference type="EMBL" id="ANK11872.1"/>
    </source>
</evidence>
<dbReference type="InterPro" id="IPR050767">
    <property type="entry name" value="Sel1_AlgK"/>
</dbReference>
<dbReference type="KEGG" id="pns:A9D12_01725"/>
<dbReference type="STRING" id="1112.A9D12_01725"/>